<dbReference type="AlphaFoldDB" id="A0AA36FBN5"/>
<proteinExistence type="predicted"/>
<sequence>MSSPTATSMGVWFYKTEEREFLEVEPIPPQLNQAAGDLLHEERDTTRYQLMAVLSDNISKQKTTGNSK</sequence>
<keyword evidence="2" id="KW-1185">Reference proteome</keyword>
<gene>
    <name evidence="1" type="ORF">OCTVUL_1B018449</name>
</gene>
<organism evidence="1 2">
    <name type="scientific">Octopus vulgaris</name>
    <name type="common">Common octopus</name>
    <dbReference type="NCBI Taxonomy" id="6645"/>
    <lineage>
        <taxon>Eukaryota</taxon>
        <taxon>Metazoa</taxon>
        <taxon>Spiralia</taxon>
        <taxon>Lophotrochozoa</taxon>
        <taxon>Mollusca</taxon>
        <taxon>Cephalopoda</taxon>
        <taxon>Coleoidea</taxon>
        <taxon>Octopodiformes</taxon>
        <taxon>Octopoda</taxon>
        <taxon>Incirrata</taxon>
        <taxon>Octopodidae</taxon>
        <taxon>Octopus</taxon>
    </lineage>
</organism>
<evidence type="ECO:0000313" key="2">
    <source>
        <dbReference type="Proteomes" id="UP001162480"/>
    </source>
</evidence>
<protein>
    <submittedName>
        <fullName evidence="1">Uncharacterized protein</fullName>
    </submittedName>
</protein>
<dbReference type="EMBL" id="OX597826">
    <property type="protein sequence ID" value="CAI9731617.1"/>
    <property type="molecule type" value="Genomic_DNA"/>
</dbReference>
<name>A0AA36FBN5_OCTVU</name>
<reference evidence="1" key="1">
    <citation type="submission" date="2023-08" db="EMBL/GenBank/DDBJ databases">
        <authorList>
            <person name="Alioto T."/>
            <person name="Alioto T."/>
            <person name="Gomez Garrido J."/>
        </authorList>
    </citation>
    <scope>NUCLEOTIDE SEQUENCE</scope>
</reference>
<accession>A0AA36FBN5</accession>
<dbReference type="Proteomes" id="UP001162480">
    <property type="component" value="Chromosome 13"/>
</dbReference>
<evidence type="ECO:0000313" key="1">
    <source>
        <dbReference type="EMBL" id="CAI9731617.1"/>
    </source>
</evidence>